<keyword evidence="3 5" id="KW-0663">Pyridoxal phosphate</keyword>
<evidence type="ECO:0000256" key="1">
    <source>
        <dbReference type="ARBA" id="ARBA00001933"/>
    </source>
</evidence>
<accession>A0A1I0SCD6</accession>
<feature type="domain" description="Tryptophan synthase beta chain-like PALP" evidence="6">
    <location>
        <begin position="26"/>
        <end position="284"/>
    </location>
</feature>
<dbReference type="AlphaFoldDB" id="A0A1I0SCD6"/>
<dbReference type="PANTHER" id="PTHR43780:SF2">
    <property type="entry name" value="1-AMINOCYCLOPROPANE-1-CARBOXYLATE DEAMINASE-RELATED"/>
    <property type="match status" value="1"/>
</dbReference>
<dbReference type="STRING" id="29529.SAMN04488122_6164"/>
<reference evidence="8" key="1">
    <citation type="submission" date="2016-10" db="EMBL/GenBank/DDBJ databases">
        <authorList>
            <person name="Varghese N."/>
            <person name="Submissions S."/>
        </authorList>
    </citation>
    <scope>NUCLEOTIDE SEQUENCE [LARGE SCALE GENOMIC DNA]</scope>
    <source>
        <strain evidence="8">DSM 3695</strain>
    </source>
</reference>
<feature type="active site" description="Nucleophile" evidence="4">
    <location>
        <position position="66"/>
    </location>
</feature>
<dbReference type="GO" id="GO:0019148">
    <property type="term" value="F:D-cysteine desulfhydrase activity"/>
    <property type="evidence" value="ECO:0007669"/>
    <property type="project" value="TreeGrafter"/>
</dbReference>
<protein>
    <submittedName>
        <fullName evidence="7">1-aminocyclopropane-1-carboxylate deaminase</fullName>
    </submittedName>
</protein>
<gene>
    <name evidence="7" type="ORF">SAMN04488122_6164</name>
</gene>
<dbReference type="EMBL" id="FOJG01000002">
    <property type="protein sequence ID" value="SEW54753.1"/>
    <property type="molecule type" value="Genomic_DNA"/>
</dbReference>
<name>A0A1I0SCD6_9BACT</name>
<evidence type="ECO:0000256" key="2">
    <source>
        <dbReference type="ARBA" id="ARBA00008639"/>
    </source>
</evidence>
<dbReference type="Proteomes" id="UP000199310">
    <property type="component" value="Unassembled WGS sequence"/>
</dbReference>
<evidence type="ECO:0000313" key="8">
    <source>
        <dbReference type="Proteomes" id="UP000199310"/>
    </source>
</evidence>
<evidence type="ECO:0000256" key="4">
    <source>
        <dbReference type="PIRSR" id="PIRSR006278-1"/>
    </source>
</evidence>
<dbReference type="PANTHER" id="PTHR43780">
    <property type="entry name" value="1-AMINOCYCLOPROPANE-1-CARBOXYLATE DEAMINASE-RELATED"/>
    <property type="match status" value="1"/>
</dbReference>
<organism evidence="7 8">
    <name type="scientific">Chitinophaga arvensicola</name>
    <dbReference type="NCBI Taxonomy" id="29529"/>
    <lineage>
        <taxon>Bacteria</taxon>
        <taxon>Pseudomonadati</taxon>
        <taxon>Bacteroidota</taxon>
        <taxon>Chitinophagia</taxon>
        <taxon>Chitinophagales</taxon>
        <taxon>Chitinophagaceae</taxon>
        <taxon>Chitinophaga</taxon>
    </lineage>
</organism>
<dbReference type="InterPro" id="IPR001926">
    <property type="entry name" value="TrpB-like_PALP"/>
</dbReference>
<dbReference type="SUPFAM" id="SSF53686">
    <property type="entry name" value="Tryptophan synthase beta subunit-like PLP-dependent enzymes"/>
    <property type="match status" value="1"/>
</dbReference>
<dbReference type="Gene3D" id="3.40.50.1100">
    <property type="match status" value="2"/>
</dbReference>
<evidence type="ECO:0000259" key="6">
    <source>
        <dbReference type="Pfam" id="PF00291"/>
    </source>
</evidence>
<dbReference type="Pfam" id="PF00291">
    <property type="entry name" value="PALP"/>
    <property type="match status" value="1"/>
</dbReference>
<dbReference type="RefSeq" id="WP_218150481.1">
    <property type="nucleotide sequence ID" value="NZ_FOJG01000002.1"/>
</dbReference>
<dbReference type="PIRSF" id="PIRSF006278">
    <property type="entry name" value="ACCD_DCysDesulf"/>
    <property type="match status" value="1"/>
</dbReference>
<evidence type="ECO:0000313" key="7">
    <source>
        <dbReference type="EMBL" id="SEW54753.1"/>
    </source>
</evidence>
<keyword evidence="8" id="KW-1185">Reference proteome</keyword>
<comment type="cofactor">
    <cofactor evidence="1">
        <name>pyridoxal 5'-phosphate</name>
        <dbReference type="ChEBI" id="CHEBI:597326"/>
    </cofactor>
</comment>
<sequence>MLSYDNITLDTFQTSWLPAQLSAAMLRLDKIHPEVSGNKWFKLKYNIAAATADHCNGILTFGGAYSNHIAATAVACKEAGLACMGIIRGQEHDGHLNHTLQTAEDNGMGLVFVTREDYRNNITRKTYEALFPDYHVVPEGGHNALGAKGCEDILSIHPTAHYTHILCAVGTGTTLAGLINSAAPHQHITGIAVLKGAAYLEEEVASLLHLPQENRPQWQLLHDHHLGGYAKKTPALIDFINTFYTETGIPTDIIYTGKLVMAFHHLAQQGYFPTGSRILLIHTGGLQGNLSLPPGVLSF</sequence>
<proteinExistence type="inferred from homology"/>
<dbReference type="InterPro" id="IPR036052">
    <property type="entry name" value="TrpB-like_PALP_sf"/>
</dbReference>
<evidence type="ECO:0000256" key="5">
    <source>
        <dbReference type="PIRSR" id="PIRSR006278-2"/>
    </source>
</evidence>
<evidence type="ECO:0000256" key="3">
    <source>
        <dbReference type="ARBA" id="ARBA00022898"/>
    </source>
</evidence>
<feature type="modified residue" description="N6-(pyridoxal phosphate)lysine" evidence="5">
    <location>
        <position position="39"/>
    </location>
</feature>
<comment type="similarity">
    <text evidence="2">Belongs to the ACC deaminase/D-cysteine desulfhydrase family.</text>
</comment>
<dbReference type="InterPro" id="IPR027278">
    <property type="entry name" value="ACCD_DCysDesulf"/>
</dbReference>